<dbReference type="RefSeq" id="WP_193638025.1">
    <property type="nucleotide sequence ID" value="NZ_JADCSA010000007.1"/>
</dbReference>
<keyword evidence="2" id="KW-1185">Reference proteome</keyword>
<name>A0ABR9RSX2_9ACTN</name>
<dbReference type="InterPro" id="IPR012349">
    <property type="entry name" value="Split_barrel_FMN-bd"/>
</dbReference>
<evidence type="ECO:0000313" key="1">
    <source>
        <dbReference type="EMBL" id="MBE7324683.1"/>
    </source>
</evidence>
<accession>A0ABR9RSX2</accession>
<protein>
    <submittedName>
        <fullName evidence="1">Pyridoxamine 5'-phosphate oxidase family protein</fullName>
    </submittedName>
</protein>
<evidence type="ECO:0000313" key="2">
    <source>
        <dbReference type="Proteomes" id="UP000756387"/>
    </source>
</evidence>
<reference evidence="1 2" key="1">
    <citation type="submission" date="2020-10" db="EMBL/GenBank/DDBJ databases">
        <title>Nocardioides sp. isolated from sludge.</title>
        <authorList>
            <person name="Zhang X."/>
        </authorList>
    </citation>
    <scope>NUCLEOTIDE SEQUENCE [LARGE SCALE GENOMIC DNA]</scope>
    <source>
        <strain evidence="1 2">Y6</strain>
    </source>
</reference>
<dbReference type="InterPro" id="IPR024747">
    <property type="entry name" value="Pyridox_Oxase-rel"/>
</dbReference>
<dbReference type="Proteomes" id="UP000756387">
    <property type="component" value="Unassembled WGS sequence"/>
</dbReference>
<dbReference type="EMBL" id="JADCSA010000007">
    <property type="protein sequence ID" value="MBE7324683.1"/>
    <property type="molecule type" value="Genomic_DNA"/>
</dbReference>
<dbReference type="Gene3D" id="2.30.110.10">
    <property type="entry name" value="Electron Transport, Fmn-binding Protein, Chain A"/>
    <property type="match status" value="1"/>
</dbReference>
<comment type="caution">
    <text evidence="1">The sequence shown here is derived from an EMBL/GenBank/DDBJ whole genome shotgun (WGS) entry which is preliminary data.</text>
</comment>
<sequence length="155" mass="17208">MDQSRGESHARIGSAVELSRDECWQLLSTQQVGRVAYVGDDGPRIVPVNYVLREGHVEFRTTSYSELATHAPGHPVAFEVDELDTAHHAGWSVVVTGRCERAMDEFNTVFSSPTEQSATPWAGGRRPMVLRIEVGHVSGRHVGETGWHHPEPRRS</sequence>
<gene>
    <name evidence="1" type="ORF">IEQ44_08460</name>
</gene>
<organism evidence="1 2">
    <name type="scientific">Nocardioides malaquae</name>
    <dbReference type="NCBI Taxonomy" id="2773426"/>
    <lineage>
        <taxon>Bacteria</taxon>
        <taxon>Bacillati</taxon>
        <taxon>Actinomycetota</taxon>
        <taxon>Actinomycetes</taxon>
        <taxon>Propionibacteriales</taxon>
        <taxon>Nocardioidaceae</taxon>
        <taxon>Nocardioides</taxon>
    </lineage>
</organism>
<dbReference type="SUPFAM" id="SSF50475">
    <property type="entry name" value="FMN-binding split barrel"/>
    <property type="match status" value="1"/>
</dbReference>
<proteinExistence type="predicted"/>
<dbReference type="Pfam" id="PF12900">
    <property type="entry name" value="Pyridox_ox_2"/>
    <property type="match status" value="1"/>
</dbReference>